<comment type="caution">
    <text evidence="3">The sequence shown here is derived from an EMBL/GenBank/DDBJ whole genome shotgun (WGS) entry which is preliminary data.</text>
</comment>
<keyword evidence="1" id="KW-0812">Transmembrane</keyword>
<keyword evidence="1" id="KW-0472">Membrane</keyword>
<keyword evidence="1" id="KW-1133">Transmembrane helix</keyword>
<accession>A0AA90Q1U3</accession>
<keyword evidence="5" id="KW-1185">Reference proteome</keyword>
<proteinExistence type="predicted"/>
<sequence>MRNITYKTKLMPYDVQNSVMPPPPSSLFKSPFSKDFDKLLDLNNKKIQKKTFIPIISLVLSSFFLSFSGELRATTFGNSNCTFDSESACIGGNYSGGGLTLSGSGDNRTLKLSGGFWSGSSSIKSMNVYKSILNTGSGKDDFYYASGSTVNASLKDSVWNGDIENSDNNFGGVSSFSFSGNYTGDSNASLKGYAFVGNVSSRLAKMKMTFSDGAIWKGGIRKNYKDNKEQGAMLEATFDSGSKWLTTLSPSYGNIDATFTNNSSIVGSITNRTGEQWNWSLDNSSIDANIKLTDNSNFIFTLKNQSNMKKDIEIDSGYLSITSESNSTIDGNIKATGGTSNIVLNSSSFAGTITTSGGSITQGKLGGTLTLNAESNSIIGKSANSSSNELFARWGSIAVNLDNSTMYGRMTWRDGTLNATFKNHSQFIGDIGGGITPSTVDPDLKNTVSNVTFVDSSMKGNIVLKSKLVSKINPTTLNNELKVSFSGNSSFEGTVSTDSTAGTNLKAGKVTLDASFDNTTLNIKSISATSASSDSTLNFKNISNAKIGNISFNNGTITGDFSSSSLGDIINTSQNSSLSLKNTQGQSYGNIGTSSLAYNGSLFANFDFTDNENSKTTIGNIYLGSNSKADISFNFSVSDDNNIINNKQSNAKITGGNASSSFSFSNIGTLSLKTDILDSITDNTGIVLSNIKGNLSLSKTNVILAPSSTDTSTPDNTSSFSLSKANTSLALNATFGNAMLEDSANRTPNIVANDSNIFYTLTNTASSTTNAEYVKGKSSNGNIGYVGDNIEKHINFVFTEGTFDNKTSGYTGTIRGGTANSTYGFYNAGSLNVSQITDYLGTLNLYNTLLVDVIGKTIETKAADGTVTSTPKDVSISLDYSKNSNPYGLGIVGIGKHNITFNFTDNSNAIKFGGTLLGGTTDKIAGSNNTDNQITIYGLEGVENKQSDSNNSLVELLHNAGVIGINAVDGIKNSNGTTDSFTDSKSQAHISGYKDVKSTDKNIITKGTTFKFLNTTFNSDLKESDYALDLTFTSAEVANEANIKNANNDPSSPVFNPNTSIPLVASSFNGEYIDLGSNIYDNNLSFLGQGSITNKSNLLNVTLGSGKTNIVAIDTNSTLVLTNTDKVATNSSLKLSNTSLIGDWNNGGSFIFGDNVLLNADGTSSLVNSKFYGRLSSNNNSALSVILNHNSLLSSSDSNVKNSYQGKLKSTPSGSITSIFDVPTINFSNTDSSKNKLILDNPGGVLKLTGLSKTVSLSSDSTLTSKNTSIIGDIYGNSFQTSANG</sequence>
<dbReference type="RefSeq" id="WP_305516620.1">
    <property type="nucleotide sequence ID" value="NZ_JAUPEV010000002.1"/>
</dbReference>
<name>A0AA90Q1U3_9HELI</name>
<evidence type="ECO:0000313" key="5">
    <source>
        <dbReference type="Proteomes" id="UP001240777"/>
    </source>
</evidence>
<protein>
    <submittedName>
        <fullName evidence="3">Uncharacterized protein</fullName>
    </submittedName>
</protein>
<reference evidence="2 4" key="3">
    <citation type="journal article" date="2024" name="Syst. Appl. Microbiol.">
        <title>Helicobacter cappadocius sp. nov., from lizards: The first psychrotrophic Helicobacter species.</title>
        <authorList>
            <person name="Aydin F."/>
            <person name="Tarhane S."/>
            <person name="Karakaya E."/>
            <person name="Abay S."/>
            <person name="Kayman T."/>
            <person name="Guran O."/>
            <person name="Bozkurt E."/>
            <person name="Uzum N."/>
            <person name="Avci A."/>
            <person name="Olgun K."/>
            <person name="Jablonski D."/>
            <person name="Guran C."/>
            <person name="Burcin Saticioglu I."/>
        </authorList>
    </citation>
    <scope>NUCLEOTIDE SEQUENCE [LARGE SCALE GENOMIC DNA]</scope>
    <source>
        <strain evidence="2">Faydin-H75</strain>
        <strain evidence="4">faydin-H76</strain>
    </source>
</reference>
<evidence type="ECO:0000313" key="4">
    <source>
        <dbReference type="Proteomes" id="UP001177258"/>
    </source>
</evidence>
<reference evidence="3 5" key="1">
    <citation type="submission" date="2023-07" db="EMBL/GenBank/DDBJ databases">
        <title>Unpublished Manusciprt.</title>
        <authorList>
            <person name="Aydin F."/>
            <person name="Tarhane S."/>
            <person name="Saticioglu I.B."/>
            <person name="Karakaya E."/>
            <person name="Abay S."/>
            <person name="Guran O."/>
            <person name="Bozkurt E."/>
            <person name="Uzum N."/>
            <person name="Olgun K."/>
            <person name="Jablonski D."/>
        </authorList>
    </citation>
    <scope>NUCLEOTIDE SEQUENCE</scope>
    <source>
        <strain evidence="5">faydin-H75</strain>
        <strain evidence="3">Faydin-H76</strain>
    </source>
</reference>
<evidence type="ECO:0000313" key="2">
    <source>
        <dbReference type="EMBL" id="MDO7252780.1"/>
    </source>
</evidence>
<reference evidence="2" key="2">
    <citation type="submission" date="2023-07" db="EMBL/GenBank/DDBJ databases">
        <authorList>
            <person name="Aydin F."/>
            <person name="Tarhane S."/>
            <person name="Saticioglu I.B."/>
            <person name="Karakaya E."/>
            <person name="Abay S."/>
            <person name="Guran O."/>
            <person name="Bozkurt E."/>
            <person name="Uzum N."/>
            <person name="Olgun K."/>
            <person name="Jablonski D."/>
        </authorList>
    </citation>
    <scope>NUCLEOTIDE SEQUENCE</scope>
    <source>
        <strain evidence="2">Faydin-H75</strain>
    </source>
</reference>
<feature type="transmembrane region" description="Helical" evidence="1">
    <location>
        <begin position="51"/>
        <end position="69"/>
    </location>
</feature>
<organism evidence="3 4">
    <name type="scientific">Helicobacter cappadocius</name>
    <dbReference type="NCBI Taxonomy" id="3063998"/>
    <lineage>
        <taxon>Bacteria</taxon>
        <taxon>Pseudomonadati</taxon>
        <taxon>Campylobacterota</taxon>
        <taxon>Epsilonproteobacteria</taxon>
        <taxon>Campylobacterales</taxon>
        <taxon>Helicobacteraceae</taxon>
        <taxon>Helicobacter</taxon>
    </lineage>
</organism>
<dbReference type="EMBL" id="JAUPEV010000002">
    <property type="protein sequence ID" value="MDO7252780.1"/>
    <property type="molecule type" value="Genomic_DNA"/>
</dbReference>
<dbReference type="EMBL" id="JAUYZK010000002">
    <property type="protein sequence ID" value="MDP2538648.1"/>
    <property type="molecule type" value="Genomic_DNA"/>
</dbReference>
<gene>
    <name evidence="2" type="ORF">Q5I04_02445</name>
    <name evidence="3" type="ORF">Q5I06_02450</name>
</gene>
<feature type="non-terminal residue" evidence="3">
    <location>
        <position position="1285"/>
    </location>
</feature>
<dbReference type="Proteomes" id="UP001240777">
    <property type="component" value="Unassembled WGS sequence"/>
</dbReference>
<evidence type="ECO:0000256" key="1">
    <source>
        <dbReference type="SAM" id="Phobius"/>
    </source>
</evidence>
<evidence type="ECO:0000313" key="3">
    <source>
        <dbReference type="EMBL" id="MDP2538648.1"/>
    </source>
</evidence>
<dbReference type="Proteomes" id="UP001177258">
    <property type="component" value="Unassembled WGS sequence"/>
</dbReference>